<dbReference type="PDB" id="8H8Y">
    <property type="method" value="X-ray"/>
    <property type="resolution" value="1.55 A"/>
    <property type="chains" value="A/B/C/D=1-246"/>
</dbReference>
<evidence type="ECO:0007829" key="2">
    <source>
        <dbReference type="PDB" id="8H8Y"/>
    </source>
</evidence>
<name>A0ACD6BA04_9ACTN</name>
<reference evidence="2 3" key="2">
    <citation type="journal article" date="2023" name="ACS Catal.">
        <title>Flipping the Substrate Creates a Highly Selective Halohydrin Dehalogenase for the Synthesis of Chiral 4-Aryl-2-oxazolidinones from Readily Available Epoxides.</title>
        <authorList>
            <person name="Zhou C."/>
            <person name="Chen X."/>
            <person name="Lv T."/>
            <person name="Han X."/>
            <person name="Feng J."/>
            <person name="Liu W."/>
            <person name="Wu Q."/>
            <person name="Zhu D."/>
        </authorList>
    </citation>
    <scope>X-RAY CRYSTALLOGRAPHY (1.55 ANGSTROMS) OF 1-246</scope>
</reference>
<protein>
    <submittedName>
        <fullName evidence="1">SDR family oxidoreductase</fullName>
    </submittedName>
</protein>
<keyword evidence="2 3" id="KW-0002">3D-structure</keyword>
<evidence type="ECO:0007829" key="3">
    <source>
        <dbReference type="PDB" id="8HQP"/>
    </source>
</evidence>
<dbReference type="PDB" id="8HQP">
    <property type="method" value="X-ray"/>
    <property type="resolution" value="1.62 A"/>
    <property type="chains" value="A/B/C/D=1-246"/>
</dbReference>
<dbReference type="EMBL" id="RGOW01000013">
    <property type="protein sequence ID" value="NDB04397.1"/>
    <property type="molecule type" value="Genomic_DNA"/>
</dbReference>
<reference evidence="1" key="1">
    <citation type="submission" date="2018-10" db="EMBL/GenBank/DDBJ databases">
        <title>Iterative Subtractive Binning of Freshwater Chronoseries Metagenomes Recovers Nearly Complete Genomes from over Four Hundred Novel Species.</title>
        <authorList>
            <person name="Rodriguez-R L.M."/>
            <person name="Tsementzi D."/>
            <person name="Luo C."/>
            <person name="Konstantinidis K.T."/>
        </authorList>
    </citation>
    <scope>NUCLEOTIDE SEQUENCE</scope>
    <source>
        <strain evidence="1">WB8_2xC_025</strain>
    </source>
</reference>
<proteinExistence type="evidence at protein level"/>
<accession>A0ACD6BA04</accession>
<sequence length="246" mass="26233">MSNRPVALVSDTRYYVGPDLARRFAEKGFDLVLGDPSPNLVSELESMGARIVPVTGHSDLSSPESAQAQADAALATFGRLDSAVMFSGQIVTGRFVNSTIDQLRQVFVGCVEAPYNFMRAVVPVMTEREAGQVLIITSASGARPTPGAPLYSSVRAAATMLVKNVADEVARTGVQVNAVGTNFMDFPAFLKASGANDPEVRAKIESQVPMRRLGTMEEFSAFCMAFLDGSSRFTTGQFVAYAGGWA</sequence>
<comment type="caution">
    <text evidence="1">The sequence shown here is derived from an EMBL/GenBank/DDBJ whole genome shotgun (WGS) entry which is preliminary data.</text>
</comment>
<organism evidence="1">
    <name type="scientific">Acidimicrobiia bacterium</name>
    <dbReference type="NCBI Taxonomy" id="2080302"/>
    <lineage>
        <taxon>Bacteria</taxon>
        <taxon>Bacillati</taxon>
        <taxon>Actinomycetota</taxon>
        <taxon>Acidimicrobiia</taxon>
    </lineage>
</organism>
<gene>
    <name evidence="1" type="ORF">EBX95_01345</name>
</gene>
<evidence type="ECO:0000313" key="1">
    <source>
        <dbReference type="EMBL" id="NDB04397.1"/>
    </source>
</evidence>
<accession>A0A966PKK6</accession>